<accession>A0A319EM93</accession>
<dbReference type="InterPro" id="IPR001810">
    <property type="entry name" value="F-box_dom"/>
</dbReference>
<organism evidence="2 3">
    <name type="scientific">Aspergillus sclerotiicarbonarius (strain CBS 121057 / IBT 28362)</name>
    <dbReference type="NCBI Taxonomy" id="1448318"/>
    <lineage>
        <taxon>Eukaryota</taxon>
        <taxon>Fungi</taxon>
        <taxon>Dikarya</taxon>
        <taxon>Ascomycota</taxon>
        <taxon>Pezizomycotina</taxon>
        <taxon>Eurotiomycetes</taxon>
        <taxon>Eurotiomycetidae</taxon>
        <taxon>Eurotiales</taxon>
        <taxon>Aspergillaceae</taxon>
        <taxon>Aspergillus</taxon>
        <taxon>Aspergillus subgen. Circumdati</taxon>
    </lineage>
</organism>
<dbReference type="AlphaFoldDB" id="A0A319EM93"/>
<dbReference type="VEuPathDB" id="FungiDB:BO78DRAFT_416373"/>
<dbReference type="OrthoDB" id="4494373at2759"/>
<evidence type="ECO:0000313" key="2">
    <source>
        <dbReference type="EMBL" id="PYI08775.1"/>
    </source>
</evidence>
<gene>
    <name evidence="2" type="ORF">BO78DRAFT_416373</name>
</gene>
<keyword evidence="3" id="KW-1185">Reference proteome</keyword>
<dbReference type="PROSITE" id="PS50181">
    <property type="entry name" value="FBOX"/>
    <property type="match status" value="1"/>
</dbReference>
<evidence type="ECO:0000313" key="3">
    <source>
        <dbReference type="Proteomes" id="UP000248423"/>
    </source>
</evidence>
<reference evidence="2 3" key="1">
    <citation type="submission" date="2018-02" db="EMBL/GenBank/DDBJ databases">
        <title>The genomes of Aspergillus section Nigri reveals drivers in fungal speciation.</title>
        <authorList>
            <consortium name="DOE Joint Genome Institute"/>
            <person name="Vesth T.C."/>
            <person name="Nybo J."/>
            <person name="Theobald S."/>
            <person name="Brandl J."/>
            <person name="Frisvad J.C."/>
            <person name="Nielsen K.F."/>
            <person name="Lyhne E.K."/>
            <person name="Kogle M.E."/>
            <person name="Kuo A."/>
            <person name="Riley R."/>
            <person name="Clum A."/>
            <person name="Nolan M."/>
            <person name="Lipzen A."/>
            <person name="Salamov A."/>
            <person name="Henrissat B."/>
            <person name="Wiebenga A."/>
            <person name="De vries R.P."/>
            <person name="Grigoriev I.V."/>
            <person name="Mortensen U.H."/>
            <person name="Andersen M.R."/>
            <person name="Baker S.E."/>
        </authorList>
    </citation>
    <scope>NUCLEOTIDE SEQUENCE [LARGE SCALE GENOMIC DNA]</scope>
    <source>
        <strain evidence="2 3">CBS 121057</strain>
    </source>
</reference>
<dbReference type="EMBL" id="KZ826332">
    <property type="protein sequence ID" value="PYI08775.1"/>
    <property type="molecule type" value="Genomic_DNA"/>
</dbReference>
<name>A0A319EM93_ASPSB</name>
<dbReference type="Proteomes" id="UP000248423">
    <property type="component" value="Unassembled WGS sequence"/>
</dbReference>
<feature type="domain" description="F-box" evidence="1">
    <location>
        <begin position="233"/>
        <end position="256"/>
    </location>
</feature>
<evidence type="ECO:0000259" key="1">
    <source>
        <dbReference type="PROSITE" id="PS50181"/>
    </source>
</evidence>
<proteinExistence type="predicted"/>
<sequence length="271" mass="31312">MSNPDLNPPIRLATQYCLVCGAKIGHVSPTDFHKHTHLGGYEFGYTTPRKTGVDTPWTIRKHLSTKPVVRDNERFYCARELENEIGHIPWDPSKAFIDNRDDGLSTTNLAAVSMTQNKDQNPQDAIGYPMHMHCWTMTRVIIGQVNEQPDNLRVLCQILWEEIKDFETIMNRGNPSINPFSSRHGYREYRVNFFHIEQLVKDPLRISFFKQVLDSSRRLGSLRERRQPNSGNSFRLKSLPPEILELILEKLSSEEMKCLMLAYGDAVPIYH</sequence>
<protein>
    <recommendedName>
        <fullName evidence="1">F-box domain-containing protein</fullName>
    </recommendedName>
</protein>